<organism evidence="1 2">
    <name type="scientific">Thermalbibacter longus</name>
    <dbReference type="NCBI Taxonomy" id="2951981"/>
    <lineage>
        <taxon>Bacteria</taxon>
        <taxon>Pseudomonadati</taxon>
        <taxon>Thermomicrobiota</taxon>
        <taxon>Thermomicrobia</taxon>
        <taxon>Thermomicrobiales</taxon>
        <taxon>Thermomicrobiaceae</taxon>
        <taxon>Thermalbibacter</taxon>
    </lineage>
</organism>
<dbReference type="AlphaFoldDB" id="A0AA41WFS9"/>
<dbReference type="Proteomes" id="UP001165306">
    <property type="component" value="Unassembled WGS sequence"/>
</dbReference>
<dbReference type="RefSeq" id="WP_284057568.1">
    <property type="nucleotide sequence ID" value="NZ_JAMSLR010000008.1"/>
</dbReference>
<comment type="caution">
    <text evidence="1">The sequence shown here is derived from an EMBL/GenBank/DDBJ whole genome shotgun (WGS) entry which is preliminary data.</text>
</comment>
<gene>
    <name evidence="1" type="ORF">NET02_11545</name>
</gene>
<evidence type="ECO:0008006" key="3">
    <source>
        <dbReference type="Google" id="ProtNLM"/>
    </source>
</evidence>
<dbReference type="GO" id="GO:0004519">
    <property type="term" value="F:endonuclease activity"/>
    <property type="evidence" value="ECO:0007669"/>
    <property type="project" value="InterPro"/>
</dbReference>
<name>A0AA41WFS9_9BACT</name>
<dbReference type="SUPFAM" id="SSF54060">
    <property type="entry name" value="His-Me finger endonucleases"/>
    <property type="match status" value="1"/>
</dbReference>
<reference evidence="1" key="1">
    <citation type="submission" date="2022-06" db="EMBL/GenBank/DDBJ databases">
        <title>CFH 74404 Thermomicrobiaceae sp.</title>
        <authorList>
            <person name="Ming H."/>
            <person name="Li W.-J."/>
            <person name="Zhao Z."/>
        </authorList>
    </citation>
    <scope>NUCLEOTIDE SEQUENCE</scope>
    <source>
        <strain evidence="1">CFH 74404</strain>
    </source>
</reference>
<dbReference type="EMBL" id="JAMSLR010000008">
    <property type="protein sequence ID" value="MCM8749784.1"/>
    <property type="molecule type" value="Genomic_DNA"/>
</dbReference>
<dbReference type="Gene3D" id="3.90.75.10">
    <property type="entry name" value="Homing Intron 3 (I-ppo) Encoded Endonuclease, Chain A"/>
    <property type="match status" value="1"/>
</dbReference>
<evidence type="ECO:0000313" key="2">
    <source>
        <dbReference type="Proteomes" id="UP001165306"/>
    </source>
</evidence>
<protein>
    <recommendedName>
        <fullName evidence="3">HNH nuclease domain-containing protein</fullName>
    </recommendedName>
</protein>
<dbReference type="InterPro" id="IPR044930">
    <property type="entry name" value="Homing_endonuclease_His-Me"/>
</dbReference>
<proteinExistence type="predicted"/>
<keyword evidence="2" id="KW-1185">Reference proteome</keyword>
<dbReference type="InterPro" id="IPR044925">
    <property type="entry name" value="His-Me_finger_sf"/>
</dbReference>
<evidence type="ECO:0000313" key="1">
    <source>
        <dbReference type="EMBL" id="MCM8749784.1"/>
    </source>
</evidence>
<accession>A0AA41WFS9</accession>
<sequence>MLPDDLAALYGEEGLGQRLLSRVVYDLRRPDLELGPCWIWTGAVTSRGYGCLTLQRRSGPRRLSVHRLALALWSDFDLDGSLQALHRCDQKACINPQHLYAGTPSDNMADAYVSGLLKLPERHASLLSEAEVIDILRLLLDGCTMAEVARRYGVSHETIRAIRHGRSWKRVLQRQPA</sequence>